<dbReference type="InterPro" id="IPR002477">
    <property type="entry name" value="Peptidoglycan-bd-like"/>
</dbReference>
<dbReference type="Gene3D" id="2.40.110.10">
    <property type="entry name" value="Butyryl-CoA Dehydrogenase, subunit A, domain 2"/>
    <property type="match status" value="1"/>
</dbReference>
<proteinExistence type="inferred from homology"/>
<keyword evidence="8" id="KW-0749">Sporulation</keyword>
<dbReference type="Gene3D" id="1.10.3140.10">
    <property type="entry name" value="4-hydroxybutyryl-coa dehydratase, domain 1"/>
    <property type="match status" value="1"/>
</dbReference>
<dbReference type="InterPro" id="IPR011105">
    <property type="entry name" value="Cell_wall_hydrolase_SleB"/>
</dbReference>
<evidence type="ECO:0000256" key="5">
    <source>
        <dbReference type="ARBA" id="ARBA00022729"/>
    </source>
</evidence>
<dbReference type="PANTHER" id="PTHR36117:SF3">
    <property type="entry name" value="4-HYDROXYPHENYLACETATE 3-MONOOXYGENASE-RELATED"/>
    <property type="match status" value="1"/>
</dbReference>
<dbReference type="EMBL" id="JBHTKZ010000015">
    <property type="protein sequence ID" value="MFD1181713.1"/>
    <property type="molecule type" value="Genomic_DNA"/>
</dbReference>
<dbReference type="Gene3D" id="1.20.140.10">
    <property type="entry name" value="Butyryl-CoA Dehydrogenase, subunit A, domain 3"/>
    <property type="match status" value="1"/>
</dbReference>
<dbReference type="InterPro" id="IPR036365">
    <property type="entry name" value="PGBD-like_sf"/>
</dbReference>
<keyword evidence="5 12" id="KW-0732">Signal</keyword>
<dbReference type="SUPFAM" id="SSF47203">
    <property type="entry name" value="Acyl-CoA dehydrogenase C-terminal domain-like"/>
    <property type="match status" value="1"/>
</dbReference>
<dbReference type="SUPFAM" id="SSF56645">
    <property type="entry name" value="Acyl-CoA dehydrogenase NM domain-like"/>
    <property type="match status" value="1"/>
</dbReference>
<comment type="caution">
    <text evidence="17">The sequence shown here is derived from an EMBL/GenBank/DDBJ whole genome shotgun (WGS) entry which is preliminary data.</text>
</comment>
<evidence type="ECO:0000256" key="8">
    <source>
        <dbReference type="ARBA" id="ARBA00022969"/>
    </source>
</evidence>
<dbReference type="Pfam" id="PF01471">
    <property type="entry name" value="PG_binding_1"/>
    <property type="match status" value="1"/>
</dbReference>
<dbReference type="InterPro" id="IPR036250">
    <property type="entry name" value="AcylCo_DH-like_C"/>
</dbReference>
<dbReference type="Gene3D" id="1.10.10.2520">
    <property type="entry name" value="Cell wall hydrolase SleB, domain 1"/>
    <property type="match status" value="1"/>
</dbReference>
<evidence type="ECO:0000259" key="15">
    <source>
        <dbReference type="Pfam" id="PF07486"/>
    </source>
</evidence>
<dbReference type="Pfam" id="PF03241">
    <property type="entry name" value="HpaB"/>
    <property type="match status" value="1"/>
</dbReference>
<keyword evidence="4" id="KW-0285">Flavoprotein</keyword>
<keyword evidence="7" id="KW-0274">FAD</keyword>
<dbReference type="SUPFAM" id="SSF47090">
    <property type="entry name" value="PGBD-like"/>
    <property type="match status" value="1"/>
</dbReference>
<gene>
    <name evidence="17" type="primary">sleB</name>
    <name evidence="17" type="ORF">ACFQ2Z_10110</name>
</gene>
<keyword evidence="9" id="KW-0560">Oxidoreductase</keyword>
<feature type="domain" description="HpaB/PvcC/4-BUDH N-terminal" evidence="16">
    <location>
        <begin position="268"/>
        <end position="535"/>
    </location>
</feature>
<evidence type="ECO:0000313" key="18">
    <source>
        <dbReference type="Proteomes" id="UP001597211"/>
    </source>
</evidence>
<dbReference type="Proteomes" id="UP001597211">
    <property type="component" value="Unassembled WGS sequence"/>
</dbReference>
<evidence type="ECO:0000256" key="4">
    <source>
        <dbReference type="ARBA" id="ARBA00022630"/>
    </source>
</evidence>
<dbReference type="InterPro" id="IPR009100">
    <property type="entry name" value="AcylCoA_DH/oxidase_NM_dom_sf"/>
</dbReference>
<dbReference type="InterPro" id="IPR036366">
    <property type="entry name" value="PGBDSf"/>
</dbReference>
<evidence type="ECO:0000256" key="10">
    <source>
        <dbReference type="ARBA" id="ARBA00023316"/>
    </source>
</evidence>
<sequence length="755" mass="84543">MNKFRGFLLLVATSLVIGLFGGTTPTQAASGTLKLGSASGDVWDLQYRLKALGIFNDQLTGYYGTKTQQAVRTFQSRYGLHVDGATGTQTWAALRKYSLNQSEMDLLARVIYSEARGEPYTGQVAVGAVVMNRIQSSLFPNTINGVVFQAGAFTAVDDGQIWLTPDSTAYQAALDAVRGWDPSYGALYYFNPNTATSQWIWSRPQKLRIGNHIFTGYNTSSEQKQDLAHSARSCFFTKHIPLRSCTIYKSCNHYTQRGQGRPMPIKNGKQYIERIDRKGIRLWYNGERVNVPLSEHPAFRGLIRTQAAMYDKQCDDRLRDIMTYASPSTGEPVGLSYLPPTNPDDLIRRRKMSEIWANQHHGFLGRSPDYMNTALMSFYTASPVLEEISPEHARNLRAYYEYCRENDITLSHAFVQPMASKMSGPADSKESFVAKVIEVRPEGLVVSGAFLMATQGPTCEEILVLPTPSFMLGEGQVNPSAFAFAVPNDLEGMTFICRESHARDSGYDHPLSSRYEEMDTMVIFDRVLVPRERIFYYGDEHLCDRLFQEGHFHAYAGHHIITRYIAKTEFLLGLLQALAEEQNSESEPSFVAQIVKVMAVLENLKALRLAAEAGGSSTPLGHYVPALAPLTAAGIQFPDLHEEVMRTIRSISASQLIMNPFEADFNSENQTYLEVYLQGLSSPAKDRIALFRLAWELGGGAFGGRQNQFERFFFGNGKTIANRMYDCCEELNEYKTRVFRLIGINGKTQPPEAVL</sequence>
<dbReference type="InterPro" id="IPR024674">
    <property type="entry name" value="HpaB/PvcC/4-BUDH_N"/>
</dbReference>
<dbReference type="InterPro" id="IPR046373">
    <property type="entry name" value="Acyl-CoA_Oxase/DH_mid-dom_sf"/>
</dbReference>
<feature type="domain" description="Cell wall hydrolase SleB" evidence="15">
    <location>
        <begin position="117"/>
        <end position="214"/>
    </location>
</feature>
<feature type="domain" description="Peptidoglycan binding-like" evidence="13">
    <location>
        <begin position="41"/>
        <end position="94"/>
    </location>
</feature>
<dbReference type="InterPro" id="IPR042047">
    <property type="entry name" value="SleB_dom1"/>
</dbReference>
<evidence type="ECO:0000256" key="7">
    <source>
        <dbReference type="ARBA" id="ARBA00022827"/>
    </source>
</evidence>
<dbReference type="InterPro" id="IPR004925">
    <property type="entry name" value="HpaB/PvcC/4-BUDH"/>
</dbReference>
<protein>
    <recommendedName>
        <fullName evidence="2 11">Spore cortex-lytic enzyme</fullName>
    </recommendedName>
</protein>
<reference evidence="18" key="1">
    <citation type="journal article" date="2019" name="Int. J. Syst. Evol. Microbiol.">
        <title>The Global Catalogue of Microorganisms (GCM) 10K type strain sequencing project: providing services to taxonomists for standard genome sequencing and annotation.</title>
        <authorList>
            <consortium name="The Broad Institute Genomics Platform"/>
            <consortium name="The Broad Institute Genome Sequencing Center for Infectious Disease"/>
            <person name="Wu L."/>
            <person name="Ma J."/>
        </authorList>
    </citation>
    <scope>NUCLEOTIDE SEQUENCE [LARGE SCALE GENOMIC DNA]</scope>
    <source>
        <strain evidence="18">CCUG 48216</strain>
    </source>
</reference>
<comment type="similarity">
    <text evidence="1">Belongs to the SleB family.</text>
</comment>
<keyword evidence="18" id="KW-1185">Reference proteome</keyword>
<dbReference type="InterPro" id="IPR024719">
    <property type="entry name" value="HpaB/PvcC/4-BUDH_C"/>
</dbReference>
<evidence type="ECO:0000256" key="11">
    <source>
        <dbReference type="NCBIfam" id="TIGR02869"/>
    </source>
</evidence>
<feature type="signal peptide" evidence="12">
    <location>
        <begin position="1"/>
        <end position="28"/>
    </location>
</feature>
<evidence type="ECO:0000256" key="12">
    <source>
        <dbReference type="SAM" id="SignalP"/>
    </source>
</evidence>
<feature type="domain" description="HpaB/PvcC/4-BUDH C-terminal" evidence="14">
    <location>
        <begin position="543"/>
        <end position="741"/>
    </location>
</feature>
<evidence type="ECO:0000256" key="3">
    <source>
        <dbReference type="ARBA" id="ARBA00022544"/>
    </source>
</evidence>
<dbReference type="Pfam" id="PF07486">
    <property type="entry name" value="Hydrolase_2"/>
    <property type="match status" value="1"/>
</dbReference>
<evidence type="ECO:0000259" key="13">
    <source>
        <dbReference type="Pfam" id="PF01471"/>
    </source>
</evidence>
<evidence type="ECO:0000259" key="16">
    <source>
        <dbReference type="Pfam" id="PF11794"/>
    </source>
</evidence>
<evidence type="ECO:0000256" key="1">
    <source>
        <dbReference type="ARBA" id="ARBA00007010"/>
    </source>
</evidence>
<keyword evidence="10" id="KW-0961">Cell wall biogenesis/degradation</keyword>
<evidence type="ECO:0000313" key="17">
    <source>
        <dbReference type="EMBL" id="MFD1181713.1"/>
    </source>
</evidence>
<dbReference type="NCBIfam" id="TIGR02869">
    <property type="entry name" value="spore_SleB"/>
    <property type="match status" value="1"/>
</dbReference>
<evidence type="ECO:0000256" key="2">
    <source>
        <dbReference type="ARBA" id="ARBA00018364"/>
    </source>
</evidence>
<dbReference type="Gene3D" id="1.10.101.10">
    <property type="entry name" value="PGBD-like superfamily/PGBD"/>
    <property type="match status" value="1"/>
</dbReference>
<dbReference type="Pfam" id="PF11794">
    <property type="entry name" value="HpaB_N"/>
    <property type="match status" value="1"/>
</dbReference>
<keyword evidence="6" id="KW-0378">Hydrolase</keyword>
<feature type="chain" id="PRO_5047422854" description="Spore cortex-lytic enzyme" evidence="12">
    <location>
        <begin position="29"/>
        <end position="755"/>
    </location>
</feature>
<dbReference type="RefSeq" id="WP_240268682.1">
    <property type="nucleotide sequence ID" value="NZ_JAKSXN010000015.1"/>
</dbReference>
<evidence type="ECO:0000256" key="9">
    <source>
        <dbReference type="ARBA" id="ARBA00023002"/>
    </source>
</evidence>
<organism evidence="17 18">
    <name type="scientific">Paenibacillus timonensis</name>
    <dbReference type="NCBI Taxonomy" id="225915"/>
    <lineage>
        <taxon>Bacteria</taxon>
        <taxon>Bacillati</taxon>
        <taxon>Bacillota</taxon>
        <taxon>Bacilli</taxon>
        <taxon>Bacillales</taxon>
        <taxon>Paenibacillaceae</taxon>
        <taxon>Paenibacillus</taxon>
    </lineage>
</organism>
<dbReference type="InterPro" id="IPR014224">
    <property type="entry name" value="Spore_cortex_SleB"/>
</dbReference>
<dbReference type="Gene3D" id="6.20.240.60">
    <property type="match status" value="1"/>
</dbReference>
<accession>A0ABW3SB27</accession>
<keyword evidence="3" id="KW-0309">Germination</keyword>
<evidence type="ECO:0000256" key="6">
    <source>
        <dbReference type="ARBA" id="ARBA00022801"/>
    </source>
</evidence>
<dbReference type="PANTHER" id="PTHR36117">
    <property type="entry name" value="4-HYDROXYPHENYLACETATE 3-MONOOXYGENASE-RELATED"/>
    <property type="match status" value="1"/>
</dbReference>
<evidence type="ECO:0000259" key="14">
    <source>
        <dbReference type="Pfam" id="PF03241"/>
    </source>
</evidence>
<name>A0ABW3SB27_9BACL</name>